<protein>
    <submittedName>
        <fullName evidence="1">Uncharacterized protein</fullName>
    </submittedName>
</protein>
<dbReference type="EMBL" id="LR215010">
    <property type="protein sequence ID" value="VEU69020.1"/>
    <property type="molecule type" value="Genomic_DNA"/>
</dbReference>
<reference evidence="1 2" key="1">
    <citation type="submission" date="2019-01" db="EMBL/GenBank/DDBJ databases">
        <authorList>
            <consortium name="Pathogen Informatics"/>
        </authorList>
    </citation>
    <scope>NUCLEOTIDE SEQUENCE [LARGE SCALE GENOMIC DNA]</scope>
    <source>
        <strain evidence="1 2">NCTC10146</strain>
    </source>
</reference>
<dbReference type="RefSeq" id="WP_004794735.1">
    <property type="nucleotide sequence ID" value="NZ_LR215010.1"/>
</dbReference>
<organism evidence="1 2">
    <name type="scientific">Mycoplasmopsis canis</name>
    <dbReference type="NCBI Taxonomy" id="29555"/>
    <lineage>
        <taxon>Bacteria</taxon>
        <taxon>Bacillati</taxon>
        <taxon>Mycoplasmatota</taxon>
        <taxon>Mycoplasmoidales</taxon>
        <taxon>Metamycoplasmataceae</taxon>
        <taxon>Mycoplasmopsis</taxon>
    </lineage>
</organism>
<gene>
    <name evidence="1" type="ORF">NCTC10146_00485</name>
</gene>
<evidence type="ECO:0000313" key="2">
    <source>
        <dbReference type="Proteomes" id="UP000290495"/>
    </source>
</evidence>
<dbReference type="Proteomes" id="UP000290495">
    <property type="component" value="Chromosome"/>
</dbReference>
<proteinExistence type="predicted"/>
<sequence length="251" mass="29259">MLKIQIHNKLIENFSGVACINVDNTTAYLRKLYEYENDNRKVFNIGGNEISIEDFMIISPLTTLDSLYSFTNKNILNKIIGEHNLDTDKLINKNYLQNIANKVNKKIGYDLVNINESTSKLFKSMFDIKTKEFITSSLLYSFLRNISQAEKQNIIIKDMDDISLSLLTEFSNDFNIIVMTNNSFNIIKSSSEVLLTNFVDENLYTLKNIDNESVFEYFIEEYFQKPFDNVNPELIYTKETMENMKKALFLK</sequence>
<evidence type="ECO:0000313" key="1">
    <source>
        <dbReference type="EMBL" id="VEU69020.1"/>
    </source>
</evidence>
<accession>A0A449ARB5</accession>
<name>A0A449ARB5_9BACT</name>
<dbReference type="AlphaFoldDB" id="A0A449ARB5"/>